<dbReference type="Proteomes" id="UP000001611">
    <property type="component" value="Chromosome 1"/>
</dbReference>
<protein>
    <recommendedName>
        <fullName evidence="5">Autophagy-related protein 28</fullName>
    </recommendedName>
</protein>
<reference evidence="3 4" key="1">
    <citation type="submission" date="2008-03" db="EMBL/GenBank/DDBJ databases">
        <title>The Genome Sequence of Verticillium dahliae VdLs.17.</title>
        <authorList>
            <consortium name="The Broad Institute Genome Sequencing Platform"/>
            <person name="Ma L.-J.J."/>
            <person name="Klosterman S.J."/>
            <person name="Subbarao K."/>
            <person name="Dobinson K."/>
            <person name="Veronese P."/>
            <person name="Kang S."/>
            <person name="Gold S.E."/>
            <person name="Young S."/>
            <person name="Jaffe D."/>
            <person name="Gnerre S."/>
            <person name="Berlin A."/>
            <person name="Heiman D."/>
            <person name="Hepburn T."/>
            <person name="Sykes S."/>
            <person name="Alvarado L."/>
            <person name="Kodira C.D."/>
            <person name="Lander E."/>
            <person name="Galagan J."/>
            <person name="Nusbaum C."/>
            <person name="Birren B."/>
        </authorList>
    </citation>
    <scope>NUCLEOTIDE SEQUENCE [LARGE SCALE GENOMIC DNA]</scope>
    <source>
        <strain evidence="4">VdLs.17 / ATCC MYA-4575 / FGSC 10137</strain>
    </source>
</reference>
<feature type="compositionally biased region" description="Basic and acidic residues" evidence="2">
    <location>
        <begin position="637"/>
        <end position="652"/>
    </location>
</feature>
<dbReference type="OrthoDB" id="5342758at2759"/>
<feature type="coiled-coil region" evidence="1">
    <location>
        <begin position="318"/>
        <end position="345"/>
    </location>
</feature>
<dbReference type="GeneID" id="20702671"/>
<accession>G2WTT5</accession>
<name>G2WTT5_VERDV</name>
<dbReference type="HOGENOM" id="CLU_015530_1_0_1"/>
<feature type="region of interest" description="Disordered" evidence="2">
    <location>
        <begin position="572"/>
        <end position="652"/>
    </location>
</feature>
<evidence type="ECO:0000313" key="4">
    <source>
        <dbReference type="Proteomes" id="UP000001611"/>
    </source>
</evidence>
<sequence length="652" mass="71680">MAPSKSSFLDRLSSPRGSAPLLPFHEKRRRSDDYDLDNLSPRQDDSILSEDPYAAKGRLSLRSPSPADPDPWHERASSTGSSSKLKPHHAFDGPPPPIAASIVIPQRLAPASRSRERRPGKSAMKSAGSSRLGLGSVLFDATSQRQSANPADSTWRALQRREQAIGKELQDLLDMQAMGLVAGSETATSSNASDVDAFSDTGSSTPTATFYSTVTSRSRMTASLDHPTRATPRGDVIPIRQPKASKPQGLRAARNGLRRSMTALANLKAEEDAHVEAALSDRKKALVYLQRLTKKQEGISRELHSLADDGEEPLAKELRDLGDQHQALDQEIREMEETLVGMRNRRRWLGRKMEDVKNRREAGLSGYRGAMKEVEGEVSSLMRRPPIEPLDLEVLMTDASERGDEDMAGLASGEEFLQLIPERRTPALAMEWWQGEIVMLEARKNQIDKDREALESGLDLWNDCATLVAGFEAKLRKLLKGEATGKGKEKAASPEEALRQHVAGMAGVIEQLQEYVNIAETNNWNLLICAVGAELEAFEEAERMLRDTLESSDEPTPAPDKLLVEDNLEEQGPAHGEAEGNGRSNHEADESDNDVPLDLLVAGREEQDHQEGERTSGKGHHHEGDESDSGVPPPEFLAEHDPDDGDFHTTSR</sequence>
<dbReference type="RefSeq" id="XP_009648389.1">
    <property type="nucleotide sequence ID" value="XM_009650094.1"/>
</dbReference>
<feature type="region of interest" description="Disordered" evidence="2">
    <location>
        <begin position="1"/>
        <end position="129"/>
    </location>
</feature>
<keyword evidence="1" id="KW-0175">Coiled coil</keyword>
<dbReference type="AlphaFoldDB" id="G2WTT5"/>
<evidence type="ECO:0000256" key="1">
    <source>
        <dbReference type="SAM" id="Coils"/>
    </source>
</evidence>
<dbReference type="EMBL" id="DS572696">
    <property type="protein sequence ID" value="EGY17526.1"/>
    <property type="molecule type" value="Genomic_DNA"/>
</dbReference>
<evidence type="ECO:0008006" key="5">
    <source>
        <dbReference type="Google" id="ProtNLM"/>
    </source>
</evidence>
<dbReference type="eggNOG" id="ENOG502SANW">
    <property type="taxonomic scope" value="Eukaryota"/>
</dbReference>
<organism evidence="3 4">
    <name type="scientific">Verticillium dahliae (strain VdLs.17 / ATCC MYA-4575 / FGSC 10137)</name>
    <name type="common">Verticillium wilt</name>
    <dbReference type="NCBI Taxonomy" id="498257"/>
    <lineage>
        <taxon>Eukaryota</taxon>
        <taxon>Fungi</taxon>
        <taxon>Dikarya</taxon>
        <taxon>Ascomycota</taxon>
        <taxon>Pezizomycotina</taxon>
        <taxon>Sordariomycetes</taxon>
        <taxon>Hypocreomycetidae</taxon>
        <taxon>Glomerellales</taxon>
        <taxon>Plectosphaerellaceae</taxon>
        <taxon>Verticillium</taxon>
    </lineage>
</organism>
<gene>
    <name evidence="3" type="ORF">VDAG_01208</name>
</gene>
<feature type="compositionally biased region" description="Basic and acidic residues" evidence="2">
    <location>
        <begin position="603"/>
        <end position="616"/>
    </location>
</feature>
<dbReference type="OMA" id="HWNLLIC"/>
<evidence type="ECO:0000313" key="3">
    <source>
        <dbReference type="EMBL" id="EGY17526.1"/>
    </source>
</evidence>
<feature type="region of interest" description="Disordered" evidence="2">
    <location>
        <begin position="186"/>
        <end position="249"/>
    </location>
</feature>
<dbReference type="InParanoid" id="G2WTT5"/>
<proteinExistence type="predicted"/>
<evidence type="ECO:0000256" key="2">
    <source>
        <dbReference type="SAM" id="MobiDB-lite"/>
    </source>
</evidence>
<keyword evidence="4" id="KW-1185">Reference proteome</keyword>
<dbReference type="KEGG" id="vda:VDAG_01208"/>
<feature type="compositionally biased region" description="Basic and acidic residues" evidence="2">
    <location>
        <begin position="576"/>
        <end position="588"/>
    </location>
</feature>
<feature type="compositionally biased region" description="Polar residues" evidence="2">
    <location>
        <begin position="200"/>
        <end position="221"/>
    </location>
</feature>